<sequence length="152" mass="17976">MYMTKLDEIKDYLEAYEDLWQEIANCDCCLPCMDLGLDVIDEYDYYRCDFSGDKKVFRLFHTGQSNYFPAICGMTDVNRADSYPVYVIDITNFDDPCERIGNFRKYITILLKDFITNADSEEYMREAKQALKDVRKFSTRIKTKKYTLTTLD</sequence>
<keyword evidence="2" id="KW-1185">Reference proteome</keyword>
<dbReference type="Proteomes" id="UP001321479">
    <property type="component" value="Segment"/>
</dbReference>
<evidence type="ECO:0000313" key="1">
    <source>
        <dbReference type="EMBL" id="BCS82800.1"/>
    </source>
</evidence>
<reference evidence="1 2" key="1">
    <citation type="submission" date="2021-02" db="EMBL/GenBank/DDBJ databases">
        <title>Cotonvirus japonicus, which uses Golgi apparatus of host cells for its virion factory, phylogenetically links tailed tupanvirus and icosahedral mimivirus.</title>
        <authorList>
            <person name="Takahashi H."/>
            <person name="Fukaya S."/>
            <person name="Song C."/>
            <person name="Murata K."/>
            <person name="Takemura M."/>
        </authorList>
    </citation>
    <scope>NUCLEOTIDE SEQUENCE [LARGE SCALE GENOMIC DNA]</scope>
</reference>
<dbReference type="GeneID" id="80558005"/>
<dbReference type="EMBL" id="AP024483">
    <property type="protein sequence ID" value="BCS82800.1"/>
    <property type="molecule type" value="Genomic_DNA"/>
</dbReference>
<accession>A0ABM7NRL5</accession>
<proteinExistence type="predicted"/>
<organism evidence="1 2">
    <name type="scientific">Cotonvirus japonicus</name>
    <dbReference type="NCBI Taxonomy" id="2811091"/>
    <lineage>
        <taxon>Viruses</taxon>
        <taxon>Varidnaviria</taxon>
        <taxon>Bamfordvirae</taxon>
        <taxon>Nucleocytoviricota</taxon>
        <taxon>Megaviricetes</taxon>
        <taxon>Imitervirales</taxon>
        <taxon>Mimiviridae</taxon>
        <taxon>Megamimivirinae</taxon>
        <taxon>Cotonvirus</taxon>
        <taxon>Cotonvirus japonicum</taxon>
    </lineage>
</organism>
<name>A0ABM7NRL5_9VIRU</name>
<protein>
    <submittedName>
        <fullName evidence="1">ORFan</fullName>
    </submittedName>
</protein>
<evidence type="ECO:0000313" key="2">
    <source>
        <dbReference type="Proteomes" id="UP001321479"/>
    </source>
</evidence>
<dbReference type="RefSeq" id="YP_010841408.1">
    <property type="nucleotide sequence ID" value="NC_079139.1"/>
</dbReference>